<dbReference type="Pfam" id="PF00512">
    <property type="entry name" value="HisKA"/>
    <property type="match status" value="1"/>
</dbReference>
<feature type="compositionally biased region" description="Polar residues" evidence="7">
    <location>
        <begin position="473"/>
        <end position="493"/>
    </location>
</feature>
<dbReference type="KEGG" id="glz:GLAREA_00998"/>
<dbReference type="InterPro" id="IPR003661">
    <property type="entry name" value="HisK_dim/P_dom"/>
</dbReference>
<evidence type="ECO:0000256" key="7">
    <source>
        <dbReference type="SAM" id="MobiDB-lite"/>
    </source>
</evidence>
<dbReference type="OMA" id="GQNQHII"/>
<dbReference type="CDD" id="cd17546">
    <property type="entry name" value="REC_hyHK_CKI1_RcsC-like"/>
    <property type="match status" value="1"/>
</dbReference>
<feature type="domain" description="Response regulatory" evidence="9">
    <location>
        <begin position="1167"/>
        <end position="1288"/>
    </location>
</feature>
<feature type="compositionally biased region" description="Low complexity" evidence="7">
    <location>
        <begin position="456"/>
        <end position="472"/>
    </location>
</feature>
<dbReference type="RefSeq" id="XP_008083947.1">
    <property type="nucleotide sequence ID" value="XM_008085756.1"/>
</dbReference>
<evidence type="ECO:0000313" key="10">
    <source>
        <dbReference type="EMBL" id="EPE29838.1"/>
    </source>
</evidence>
<dbReference type="InterPro" id="IPR036097">
    <property type="entry name" value="HisK_dim/P_sf"/>
</dbReference>
<feature type="domain" description="Histidine kinase" evidence="8">
    <location>
        <begin position="675"/>
        <end position="941"/>
    </location>
</feature>
<dbReference type="Gene3D" id="3.30.565.10">
    <property type="entry name" value="Histidine kinase-like ATPase, C-terminal domain"/>
    <property type="match status" value="1"/>
</dbReference>
<feature type="compositionally biased region" description="Low complexity" evidence="7">
    <location>
        <begin position="352"/>
        <end position="363"/>
    </location>
</feature>
<feature type="compositionally biased region" description="Polar residues" evidence="7">
    <location>
        <begin position="338"/>
        <end position="350"/>
    </location>
</feature>
<dbReference type="GO" id="GO:0000155">
    <property type="term" value="F:phosphorelay sensor kinase activity"/>
    <property type="evidence" value="ECO:0007669"/>
    <property type="project" value="InterPro"/>
</dbReference>
<sequence>MVQTRNADNQRLKPKQILANAAVQNLIHYYKHQHEGPKKLADDESSSFRTCMSPILESPTPGSLFTKPPIDSTRVPNRADDNLLYHDPTLTAFAQLAAFKLQCNRAIISLIDSNIRYILSEATKSVSLKSPHRADSGDGLFLGARFLDRAWGMCPETIEFFQDEDGSVSKTESFMVVNNKSVVIHDMSKAHCCKDKEYISGWPYFRFFAEVPIKTRSRLVVGSFCLLDNIARHEFGEENLKTLQEIASTVARHLELVQAQKNLERSKDMVKALGLFAEGKPTLRQWWTDAFNRRASVVEAREAQKEEPTPEFNQDLATASERLKAFLRAPEPLPPDTNPSDSLGSTSTHIDSAAATGSHTSASPREEEVAQSGRNQISQGSDSKQTDSNPKSRKRQSTQQSGLPSHEETLSYAAIKSLFSRASHMIREASDLEGIIFANASLQDIEIGRGKLDSETWTTQTQTETQSGTRSSMDVSNSVDTKVERNSSNGRSFKMSINKTNSFEKEPKVCEILGYSLRDTPCGSNAEPSSTQLGISQSVLRGLLKSYPHGQIFMFDQFGLPIHHSDIDPRKFSKSRRKKRWTNKERKFEKEKEQLKSYQLLDICPGARAVIFFPLWDPQSNQWFAGSLAWTKDPGRILQSEDVTYLAGFGSCIMAEKSKVDALTADKSKADFISSISHELRTPLHGMLATLETMEETSKNTQDEEMIRTMTTCGEVLLDTMDHILDYARMSNKKGLKVGSVNGQSGGTMISSSSITTFDLGNVVETVVEGILVGHGYRSQTRSRTSGGDGPYYPRRRSRVASPGVNSDVSVVLDIEKRRSWLFQSQIGAWKRILTNLFGNALKYTNLGFVQVSLKTETILNGDTDTTLVTMEIQDSGIGMTQDFLTNQLYKPFAQANPLSVGTGLGLSIVRQLVKDLNGYIEVESEIGYGTSMKVAIPLKNSDIQDPNDSSVPGSATIRDIGALSKGLTLCIIGFDYLPEMDEASTGILSVHARRMLALRRTIVSFATDWFGLKVVAAASIAEGAGHILLGLQSQINQTEMMCRNEPLIVLEDVFRGPRLDDSGGIIHLSQPFGPHKFARILGVCLEYRSSFHDSTETPAVPSKRARSNSYGFLDSPQMSSANVDTSPGSEHTIIPPKSPQLSLRMPAPLLTFRQDPGASQRSTPPEPASDTPGRSVVLLVEDNLVNMKETHISAINGLEALHKYQASHQSIKIVFMDIGMPIMDGIMATTRIRKFEKENALPRVRIVALTCFSSDEYQQKAYDASIDVFIVKPVLMKGLRTLLDMNPTVVVPPRSPNGE</sequence>
<dbReference type="GO" id="GO:0009927">
    <property type="term" value="F:histidine phosphotransfer kinase activity"/>
    <property type="evidence" value="ECO:0007669"/>
    <property type="project" value="TreeGrafter"/>
</dbReference>
<dbReference type="SUPFAM" id="SSF47384">
    <property type="entry name" value="Homodimeric domain of signal transducing histidine kinase"/>
    <property type="match status" value="1"/>
</dbReference>
<dbReference type="SUPFAM" id="SSF52172">
    <property type="entry name" value="CheY-like"/>
    <property type="match status" value="1"/>
</dbReference>
<dbReference type="GeneID" id="19460056"/>
<reference evidence="10 11" key="1">
    <citation type="journal article" date="2013" name="BMC Genomics">
        <title>Genomics-driven discovery of the pneumocandin biosynthetic gene cluster in the fungus Glarea lozoyensis.</title>
        <authorList>
            <person name="Chen L."/>
            <person name="Yue Q."/>
            <person name="Zhang X."/>
            <person name="Xiang M."/>
            <person name="Wang C."/>
            <person name="Li S."/>
            <person name="Che Y."/>
            <person name="Ortiz-Lopez F.J."/>
            <person name="Bills G.F."/>
            <person name="Liu X."/>
            <person name="An Z."/>
        </authorList>
    </citation>
    <scope>NUCLEOTIDE SEQUENCE [LARGE SCALE GENOMIC DNA]</scope>
    <source>
        <strain evidence="11">ATCC 20868 / MF5171</strain>
    </source>
</reference>
<dbReference type="EMBL" id="KE145367">
    <property type="protein sequence ID" value="EPE29838.1"/>
    <property type="molecule type" value="Genomic_DNA"/>
</dbReference>
<dbReference type="InterPro" id="IPR029016">
    <property type="entry name" value="GAF-like_dom_sf"/>
</dbReference>
<dbReference type="Gene3D" id="1.10.287.130">
    <property type="match status" value="1"/>
</dbReference>
<evidence type="ECO:0000259" key="9">
    <source>
        <dbReference type="PROSITE" id="PS50110"/>
    </source>
</evidence>
<dbReference type="GO" id="GO:0016853">
    <property type="term" value="F:isomerase activity"/>
    <property type="evidence" value="ECO:0007669"/>
    <property type="project" value="UniProtKB-KW"/>
</dbReference>
<feature type="compositionally biased region" description="Polar residues" evidence="7">
    <location>
        <begin position="372"/>
        <end position="389"/>
    </location>
</feature>
<evidence type="ECO:0000256" key="3">
    <source>
        <dbReference type="ARBA" id="ARBA00022553"/>
    </source>
</evidence>
<accession>S3DTX7</accession>
<protein>
    <recommendedName>
        <fullName evidence="2">histidine kinase</fullName>
        <ecNumber evidence="2">2.7.13.3</ecNumber>
    </recommendedName>
</protein>
<feature type="region of interest" description="Disordered" evidence="7">
    <location>
        <begin position="329"/>
        <end position="408"/>
    </location>
</feature>
<dbReference type="Gene3D" id="3.40.50.2300">
    <property type="match status" value="1"/>
</dbReference>
<evidence type="ECO:0000256" key="4">
    <source>
        <dbReference type="ARBA" id="ARBA00022679"/>
    </source>
</evidence>
<dbReference type="CDD" id="cd00082">
    <property type="entry name" value="HisKA"/>
    <property type="match status" value="1"/>
</dbReference>
<keyword evidence="4" id="KW-0808">Transferase</keyword>
<dbReference type="PRINTS" id="PR00344">
    <property type="entry name" value="BCTRLSENSOR"/>
</dbReference>
<evidence type="ECO:0000313" key="11">
    <source>
        <dbReference type="Proteomes" id="UP000016922"/>
    </source>
</evidence>
<dbReference type="Pfam" id="PF00072">
    <property type="entry name" value="Response_reg"/>
    <property type="match status" value="1"/>
</dbReference>
<keyword evidence="10" id="KW-0413">Isomerase</keyword>
<dbReference type="SUPFAM" id="SSF55781">
    <property type="entry name" value="GAF domain-like"/>
    <property type="match status" value="1"/>
</dbReference>
<dbReference type="InterPro" id="IPR036890">
    <property type="entry name" value="HATPase_C_sf"/>
</dbReference>
<dbReference type="SMART" id="SM00388">
    <property type="entry name" value="HisKA"/>
    <property type="match status" value="1"/>
</dbReference>
<dbReference type="OrthoDB" id="303614at2759"/>
<keyword evidence="5 10" id="KW-0418">Kinase</keyword>
<evidence type="ECO:0000256" key="5">
    <source>
        <dbReference type="ARBA" id="ARBA00022777"/>
    </source>
</evidence>
<dbReference type="eggNOG" id="KOG0519">
    <property type="taxonomic scope" value="Eukaryota"/>
</dbReference>
<comment type="catalytic activity">
    <reaction evidence="1">
        <text>ATP + protein L-histidine = ADP + protein N-phospho-L-histidine.</text>
        <dbReference type="EC" id="2.7.13.3"/>
    </reaction>
</comment>
<dbReference type="FunFam" id="3.30.450.40:FF:000083">
    <property type="entry name" value="Sensor histidine kinase/response regulator, putative (AFU_orthologue AFUA_4G00660)"/>
    <property type="match status" value="1"/>
</dbReference>
<keyword evidence="3 6" id="KW-0597">Phosphoprotein</keyword>
<dbReference type="InterPro" id="IPR003594">
    <property type="entry name" value="HATPase_dom"/>
</dbReference>
<dbReference type="HOGENOM" id="CLU_002763_0_0_1"/>
<dbReference type="SMART" id="SM00387">
    <property type="entry name" value="HATPase_c"/>
    <property type="match status" value="1"/>
</dbReference>
<dbReference type="Proteomes" id="UP000016922">
    <property type="component" value="Unassembled WGS sequence"/>
</dbReference>
<dbReference type="InterPro" id="IPR001789">
    <property type="entry name" value="Sig_transdc_resp-reg_receiver"/>
</dbReference>
<feature type="compositionally biased region" description="Polar residues" evidence="7">
    <location>
        <begin position="1117"/>
        <end position="1130"/>
    </location>
</feature>
<dbReference type="SUPFAM" id="SSF55874">
    <property type="entry name" value="ATPase domain of HSP90 chaperone/DNA topoisomerase II/histidine kinase"/>
    <property type="match status" value="1"/>
</dbReference>
<dbReference type="InterPro" id="IPR011006">
    <property type="entry name" value="CheY-like_superfamily"/>
</dbReference>
<gene>
    <name evidence="10" type="ORF">GLAREA_00998</name>
</gene>
<feature type="modified residue" description="4-aspartylphosphate" evidence="6">
    <location>
        <position position="1218"/>
    </location>
</feature>
<evidence type="ECO:0000259" key="8">
    <source>
        <dbReference type="PROSITE" id="PS50109"/>
    </source>
</evidence>
<dbReference type="InterPro" id="IPR005467">
    <property type="entry name" value="His_kinase_dom"/>
</dbReference>
<keyword evidence="11" id="KW-1185">Reference proteome</keyword>
<dbReference type="EC" id="2.7.13.3" evidence="2"/>
<dbReference type="InterPro" id="IPR004358">
    <property type="entry name" value="Sig_transdc_His_kin-like_C"/>
</dbReference>
<evidence type="ECO:0000256" key="2">
    <source>
        <dbReference type="ARBA" id="ARBA00012438"/>
    </source>
</evidence>
<dbReference type="GO" id="GO:0005886">
    <property type="term" value="C:plasma membrane"/>
    <property type="evidence" value="ECO:0007669"/>
    <property type="project" value="TreeGrafter"/>
</dbReference>
<feature type="region of interest" description="Disordered" evidence="7">
    <location>
        <begin position="456"/>
        <end position="493"/>
    </location>
</feature>
<dbReference type="Gene3D" id="3.30.450.40">
    <property type="match status" value="1"/>
</dbReference>
<evidence type="ECO:0000256" key="1">
    <source>
        <dbReference type="ARBA" id="ARBA00000085"/>
    </source>
</evidence>
<organism evidence="10 11">
    <name type="scientific">Glarea lozoyensis (strain ATCC 20868 / MF5171)</name>
    <dbReference type="NCBI Taxonomy" id="1116229"/>
    <lineage>
        <taxon>Eukaryota</taxon>
        <taxon>Fungi</taxon>
        <taxon>Dikarya</taxon>
        <taxon>Ascomycota</taxon>
        <taxon>Pezizomycotina</taxon>
        <taxon>Leotiomycetes</taxon>
        <taxon>Helotiales</taxon>
        <taxon>Helotiaceae</taxon>
        <taxon>Glarea</taxon>
    </lineage>
</organism>
<dbReference type="PROSITE" id="PS50110">
    <property type="entry name" value="RESPONSE_REGULATORY"/>
    <property type="match status" value="1"/>
</dbReference>
<dbReference type="PANTHER" id="PTHR43047">
    <property type="entry name" value="TWO-COMPONENT HISTIDINE PROTEIN KINASE"/>
    <property type="match status" value="1"/>
</dbReference>
<dbReference type="PANTHER" id="PTHR43047:SF72">
    <property type="entry name" value="OSMOSENSING HISTIDINE PROTEIN KINASE SLN1"/>
    <property type="match status" value="1"/>
</dbReference>
<feature type="region of interest" description="Disordered" evidence="7">
    <location>
        <begin position="1094"/>
        <end position="1175"/>
    </location>
</feature>
<evidence type="ECO:0000256" key="6">
    <source>
        <dbReference type="PROSITE-ProRule" id="PRU00169"/>
    </source>
</evidence>
<dbReference type="SMART" id="SM00448">
    <property type="entry name" value="REC"/>
    <property type="match status" value="1"/>
</dbReference>
<name>S3DTX7_GLAL2</name>
<proteinExistence type="predicted"/>
<dbReference type="Pfam" id="PF02518">
    <property type="entry name" value="HATPase_c"/>
    <property type="match status" value="1"/>
</dbReference>
<dbReference type="PROSITE" id="PS50109">
    <property type="entry name" value="HIS_KIN"/>
    <property type="match status" value="1"/>
</dbReference>